<evidence type="ECO:0000256" key="5">
    <source>
        <dbReference type="ARBA" id="ARBA00023180"/>
    </source>
</evidence>
<evidence type="ECO:0000256" key="6">
    <source>
        <dbReference type="SAM" id="Phobius"/>
    </source>
</evidence>
<proteinExistence type="predicted"/>
<feature type="transmembrane region" description="Helical" evidence="6">
    <location>
        <begin position="221"/>
        <end position="240"/>
    </location>
</feature>
<keyword evidence="3 6" id="KW-1133">Transmembrane helix</keyword>
<evidence type="ECO:0000256" key="3">
    <source>
        <dbReference type="ARBA" id="ARBA00022989"/>
    </source>
</evidence>
<evidence type="ECO:0000256" key="4">
    <source>
        <dbReference type="ARBA" id="ARBA00023136"/>
    </source>
</evidence>
<keyword evidence="4 6" id="KW-0472">Membrane</keyword>
<dbReference type="InterPro" id="IPR052081">
    <property type="entry name" value="Dispatched_Hh_regulator"/>
</dbReference>
<evidence type="ECO:0000313" key="7">
    <source>
        <dbReference type="EnsemblProtists" id="EOD07523"/>
    </source>
</evidence>
<organism evidence="7 8">
    <name type="scientific">Emiliania huxleyi (strain CCMP1516)</name>
    <dbReference type="NCBI Taxonomy" id="280463"/>
    <lineage>
        <taxon>Eukaryota</taxon>
        <taxon>Haptista</taxon>
        <taxon>Haptophyta</taxon>
        <taxon>Prymnesiophyceae</taxon>
        <taxon>Isochrysidales</taxon>
        <taxon>Noelaerhabdaceae</taxon>
        <taxon>Emiliania</taxon>
    </lineage>
</organism>
<keyword evidence="2 6" id="KW-0812">Transmembrane</keyword>
<evidence type="ECO:0000313" key="8">
    <source>
        <dbReference type="Proteomes" id="UP000013827"/>
    </source>
</evidence>
<dbReference type="Proteomes" id="UP000013827">
    <property type="component" value="Unassembled WGS sequence"/>
</dbReference>
<feature type="transmembrane region" description="Helical" evidence="6">
    <location>
        <begin position="149"/>
        <end position="168"/>
    </location>
</feature>
<dbReference type="AlphaFoldDB" id="A0A0D3I8D8"/>
<dbReference type="GO" id="GO:0016020">
    <property type="term" value="C:membrane"/>
    <property type="evidence" value="ECO:0007669"/>
    <property type="project" value="UniProtKB-SubCell"/>
</dbReference>
<dbReference type="GO" id="GO:0022857">
    <property type="term" value="F:transmembrane transporter activity"/>
    <property type="evidence" value="ECO:0007669"/>
    <property type="project" value="TreeGrafter"/>
</dbReference>
<sequence length="275" mass="30022">MSDFKEWLLKDKSGAEAEAAFPLEPGEFAPQMHSFLSATPQYREMVGFTGPDFAAVSWLRVRVRAKFDARGTAALRLLADPQLLAHYKQEWEGWFRSLEGVAARGVSSCPKWNMLATEDAFFRGVYSALLWTPLFSMAAVLVFSRSLAVAYAALFCLLGMVASVLGLMRLFSMPLGVVEALALSLIIGLSVDYIIHAAHAYTHSLLPDRFYKSRAALLARLPSVVAAALTTLAAVLPLLLARLLPLRDFGVVFLFVTAVSLVFSAAFLTALMLLG</sequence>
<evidence type="ECO:0008006" key="9">
    <source>
        <dbReference type="Google" id="ProtNLM"/>
    </source>
</evidence>
<dbReference type="GeneID" id="17253673"/>
<dbReference type="eggNOG" id="KOG3664">
    <property type="taxonomic scope" value="Eukaryota"/>
</dbReference>
<feature type="transmembrane region" description="Helical" evidence="6">
    <location>
        <begin position="120"/>
        <end position="143"/>
    </location>
</feature>
<dbReference type="PANTHER" id="PTHR45951">
    <property type="entry name" value="PROTEIN DISPATCHED-RELATED"/>
    <property type="match status" value="1"/>
</dbReference>
<name>A0A0D3I8D8_EMIH1</name>
<accession>A0A0D3I8D8</accession>
<dbReference type="RefSeq" id="XP_005759952.1">
    <property type="nucleotide sequence ID" value="XM_005759895.1"/>
</dbReference>
<keyword evidence="8" id="KW-1185">Reference proteome</keyword>
<reference evidence="7" key="2">
    <citation type="submission" date="2024-10" db="UniProtKB">
        <authorList>
            <consortium name="EnsemblProtists"/>
        </authorList>
    </citation>
    <scope>IDENTIFICATION</scope>
</reference>
<reference evidence="8" key="1">
    <citation type="journal article" date="2013" name="Nature">
        <title>Pan genome of the phytoplankton Emiliania underpins its global distribution.</title>
        <authorList>
            <person name="Read B.A."/>
            <person name="Kegel J."/>
            <person name="Klute M.J."/>
            <person name="Kuo A."/>
            <person name="Lefebvre S.C."/>
            <person name="Maumus F."/>
            <person name="Mayer C."/>
            <person name="Miller J."/>
            <person name="Monier A."/>
            <person name="Salamov A."/>
            <person name="Young J."/>
            <person name="Aguilar M."/>
            <person name="Claverie J.M."/>
            <person name="Frickenhaus S."/>
            <person name="Gonzalez K."/>
            <person name="Herman E.K."/>
            <person name="Lin Y.C."/>
            <person name="Napier J."/>
            <person name="Ogata H."/>
            <person name="Sarno A.F."/>
            <person name="Shmutz J."/>
            <person name="Schroeder D."/>
            <person name="de Vargas C."/>
            <person name="Verret F."/>
            <person name="von Dassow P."/>
            <person name="Valentin K."/>
            <person name="Van de Peer Y."/>
            <person name="Wheeler G."/>
            <person name="Dacks J.B."/>
            <person name="Delwiche C.F."/>
            <person name="Dyhrman S.T."/>
            <person name="Glockner G."/>
            <person name="John U."/>
            <person name="Richards T."/>
            <person name="Worden A.Z."/>
            <person name="Zhang X."/>
            <person name="Grigoriev I.V."/>
            <person name="Allen A.E."/>
            <person name="Bidle K."/>
            <person name="Borodovsky M."/>
            <person name="Bowler C."/>
            <person name="Brownlee C."/>
            <person name="Cock J.M."/>
            <person name="Elias M."/>
            <person name="Gladyshev V.N."/>
            <person name="Groth M."/>
            <person name="Guda C."/>
            <person name="Hadaegh A."/>
            <person name="Iglesias-Rodriguez M.D."/>
            <person name="Jenkins J."/>
            <person name="Jones B.M."/>
            <person name="Lawson T."/>
            <person name="Leese F."/>
            <person name="Lindquist E."/>
            <person name="Lobanov A."/>
            <person name="Lomsadze A."/>
            <person name="Malik S.B."/>
            <person name="Marsh M.E."/>
            <person name="Mackinder L."/>
            <person name="Mock T."/>
            <person name="Mueller-Roeber B."/>
            <person name="Pagarete A."/>
            <person name="Parker M."/>
            <person name="Probert I."/>
            <person name="Quesneville H."/>
            <person name="Raines C."/>
            <person name="Rensing S.A."/>
            <person name="Riano-Pachon D.M."/>
            <person name="Richier S."/>
            <person name="Rokitta S."/>
            <person name="Shiraiwa Y."/>
            <person name="Soanes D.M."/>
            <person name="van der Giezen M."/>
            <person name="Wahlund T.M."/>
            <person name="Williams B."/>
            <person name="Wilson W."/>
            <person name="Wolfe G."/>
            <person name="Wurch L.L."/>
        </authorList>
    </citation>
    <scope>NUCLEOTIDE SEQUENCE</scope>
</reference>
<dbReference type="KEGG" id="ehx:EMIHUDRAFT_359286"/>
<dbReference type="PaxDb" id="2903-EOD07523"/>
<protein>
    <recommendedName>
        <fullName evidence="9">SSD domain-containing protein</fullName>
    </recommendedName>
</protein>
<dbReference type="STRING" id="2903.R1BCU9"/>
<dbReference type="Gene3D" id="1.20.1640.10">
    <property type="entry name" value="Multidrug efflux transporter AcrB transmembrane domain"/>
    <property type="match status" value="1"/>
</dbReference>
<evidence type="ECO:0000256" key="2">
    <source>
        <dbReference type="ARBA" id="ARBA00022692"/>
    </source>
</evidence>
<dbReference type="EnsemblProtists" id="EOD07523">
    <property type="protein sequence ID" value="EOD07523"/>
    <property type="gene ID" value="EMIHUDRAFT_359286"/>
</dbReference>
<dbReference type="SUPFAM" id="SSF82866">
    <property type="entry name" value="Multidrug efflux transporter AcrB transmembrane domain"/>
    <property type="match status" value="1"/>
</dbReference>
<dbReference type="HOGENOM" id="CLU_1014097_0_0_1"/>
<comment type="subcellular location">
    <subcellularLocation>
        <location evidence="1">Membrane</location>
        <topology evidence="1">Multi-pass membrane protein</topology>
    </subcellularLocation>
</comment>
<keyword evidence="5" id="KW-0325">Glycoprotein</keyword>
<evidence type="ECO:0000256" key="1">
    <source>
        <dbReference type="ARBA" id="ARBA00004141"/>
    </source>
</evidence>
<feature type="transmembrane region" description="Helical" evidence="6">
    <location>
        <begin position="252"/>
        <end position="274"/>
    </location>
</feature>
<feature type="transmembrane region" description="Helical" evidence="6">
    <location>
        <begin position="180"/>
        <end position="201"/>
    </location>
</feature>